<dbReference type="AlphaFoldDB" id="A0A845QLN7"/>
<keyword evidence="3 6" id="KW-0378">Hydrolase</keyword>
<dbReference type="Proteomes" id="UP000446866">
    <property type="component" value="Unassembled WGS sequence"/>
</dbReference>
<dbReference type="Pfam" id="PF00753">
    <property type="entry name" value="Lactamase_B"/>
    <property type="match status" value="1"/>
</dbReference>
<keyword evidence="2" id="KW-0479">Metal-binding</keyword>
<evidence type="ECO:0000313" key="7">
    <source>
        <dbReference type="Proteomes" id="UP000446866"/>
    </source>
</evidence>
<evidence type="ECO:0000256" key="1">
    <source>
        <dbReference type="ARBA" id="ARBA00001947"/>
    </source>
</evidence>
<comment type="caution">
    <text evidence="6">The sequence shown here is derived from an EMBL/GenBank/DDBJ whole genome shotgun (WGS) entry which is preliminary data.</text>
</comment>
<dbReference type="SUPFAM" id="SSF56281">
    <property type="entry name" value="Metallo-hydrolase/oxidoreductase"/>
    <property type="match status" value="1"/>
</dbReference>
<dbReference type="SMART" id="SM00849">
    <property type="entry name" value="Lactamase_B"/>
    <property type="match status" value="1"/>
</dbReference>
<evidence type="ECO:0000256" key="3">
    <source>
        <dbReference type="ARBA" id="ARBA00022801"/>
    </source>
</evidence>
<evidence type="ECO:0000256" key="2">
    <source>
        <dbReference type="ARBA" id="ARBA00022723"/>
    </source>
</evidence>
<dbReference type="Gene3D" id="3.60.15.10">
    <property type="entry name" value="Ribonuclease Z/Hydroxyacylglutathione hydrolase-like"/>
    <property type="match status" value="1"/>
</dbReference>
<gene>
    <name evidence="6" type="ORF">D0435_11840</name>
</gene>
<evidence type="ECO:0000259" key="5">
    <source>
        <dbReference type="SMART" id="SM00849"/>
    </source>
</evidence>
<evidence type="ECO:0000313" key="6">
    <source>
        <dbReference type="EMBL" id="NBH62344.1"/>
    </source>
</evidence>
<dbReference type="InterPro" id="IPR036866">
    <property type="entry name" value="RibonucZ/Hydroxyglut_hydro"/>
</dbReference>
<dbReference type="InterPro" id="IPR051453">
    <property type="entry name" value="MBL_Glyoxalase_II"/>
</dbReference>
<evidence type="ECO:0000256" key="4">
    <source>
        <dbReference type="ARBA" id="ARBA00022833"/>
    </source>
</evidence>
<dbReference type="PANTHER" id="PTHR46233">
    <property type="entry name" value="HYDROXYACYLGLUTATHIONE HYDROLASE GLOC"/>
    <property type="match status" value="1"/>
</dbReference>
<proteinExistence type="predicted"/>
<protein>
    <submittedName>
        <fullName evidence="6">MBL fold metallo-hydrolase</fullName>
    </submittedName>
</protein>
<sequence>MRSPYAVAPQERSDWLSASRIRKRKEYMNILKFITCPIQVNTYLAFDETKKGFIVDPGGYSPLLTQKAKEENIEVEYIILTHGHADHIGGVDDFLKDFPSAKVVAYEAEREMLMDSNLNVSLEICGKPIIVDADIYVKDRENLTVGNTALTFIHTPGHTKGGMSIITDGAVFSGDTLFRQSIGRTDFYGGDFGEIINSIKERLFVLPDNTMVYPGHMSETTIGYEKEHNPFVR</sequence>
<accession>A0A845QLN7</accession>
<reference evidence="6 7" key="1">
    <citation type="submission" date="2018-08" db="EMBL/GenBank/DDBJ databases">
        <title>Murine metabolic-syndrome-specific gut microbial biobank.</title>
        <authorList>
            <person name="Liu C."/>
        </authorList>
    </citation>
    <scope>NUCLEOTIDE SEQUENCE [LARGE SCALE GENOMIC DNA]</scope>
    <source>
        <strain evidence="6 7">28</strain>
    </source>
</reference>
<keyword evidence="7" id="KW-1185">Reference proteome</keyword>
<name>A0A845QLN7_9FIRM</name>
<feature type="domain" description="Metallo-beta-lactamase" evidence="5">
    <location>
        <begin position="39"/>
        <end position="216"/>
    </location>
</feature>
<keyword evidence="4" id="KW-0862">Zinc</keyword>
<dbReference type="GO" id="GO:0016787">
    <property type="term" value="F:hydrolase activity"/>
    <property type="evidence" value="ECO:0007669"/>
    <property type="project" value="UniProtKB-KW"/>
</dbReference>
<dbReference type="PANTHER" id="PTHR46233:SF3">
    <property type="entry name" value="HYDROXYACYLGLUTATHIONE HYDROLASE GLOC"/>
    <property type="match status" value="1"/>
</dbReference>
<comment type="cofactor">
    <cofactor evidence="1">
        <name>Zn(2+)</name>
        <dbReference type="ChEBI" id="CHEBI:29105"/>
    </cofactor>
</comment>
<organism evidence="6 7">
    <name type="scientific">Anaerotruncus colihominis</name>
    <dbReference type="NCBI Taxonomy" id="169435"/>
    <lineage>
        <taxon>Bacteria</taxon>
        <taxon>Bacillati</taxon>
        <taxon>Bacillota</taxon>
        <taxon>Clostridia</taxon>
        <taxon>Eubacteriales</taxon>
        <taxon>Oscillospiraceae</taxon>
        <taxon>Anaerotruncus</taxon>
    </lineage>
</organism>
<dbReference type="GO" id="GO:0046872">
    <property type="term" value="F:metal ion binding"/>
    <property type="evidence" value="ECO:0007669"/>
    <property type="project" value="UniProtKB-KW"/>
</dbReference>
<dbReference type="EMBL" id="QXWK01000023">
    <property type="protein sequence ID" value="NBH62344.1"/>
    <property type="molecule type" value="Genomic_DNA"/>
</dbReference>
<dbReference type="CDD" id="cd06262">
    <property type="entry name" value="metallo-hydrolase-like_MBL-fold"/>
    <property type="match status" value="1"/>
</dbReference>
<dbReference type="InterPro" id="IPR001279">
    <property type="entry name" value="Metallo-B-lactamas"/>
</dbReference>